<organism evidence="1 2">
    <name type="scientific">Pseudomonas asgharzadehiana</name>
    <dbReference type="NCBI Taxonomy" id="2842349"/>
    <lineage>
        <taxon>Bacteria</taxon>
        <taxon>Pseudomonadati</taxon>
        <taxon>Pseudomonadota</taxon>
        <taxon>Gammaproteobacteria</taxon>
        <taxon>Pseudomonadales</taxon>
        <taxon>Pseudomonadaceae</taxon>
        <taxon>Pseudomonas</taxon>
    </lineage>
</organism>
<protein>
    <submittedName>
        <fullName evidence="1">Uncharacterized protein</fullName>
    </submittedName>
</protein>
<accession>A0ABX8P0R0</accession>
<dbReference type="Proteomes" id="UP000886848">
    <property type="component" value="Chromosome"/>
</dbReference>
<evidence type="ECO:0000313" key="1">
    <source>
        <dbReference type="EMBL" id="QXH67454.1"/>
    </source>
</evidence>
<evidence type="ECO:0000313" key="2">
    <source>
        <dbReference type="Proteomes" id="UP000886848"/>
    </source>
</evidence>
<proteinExistence type="predicted"/>
<dbReference type="RefSeq" id="WP_065879233.1">
    <property type="nucleotide sequence ID" value="NZ_CP077079.1"/>
</dbReference>
<dbReference type="EMBL" id="CP077079">
    <property type="protein sequence ID" value="QXH67454.1"/>
    <property type="molecule type" value="Genomic_DNA"/>
</dbReference>
<name>A0ABX8P0R0_9PSED</name>
<sequence>MQGQVGEGERGGFDLAGHAEGAPEHLASDLNAQAGEVQVLRLGVVFYQLGLELVQGVLADVRDIVLIGFADVQVVE</sequence>
<keyword evidence="2" id="KW-1185">Reference proteome</keyword>
<gene>
    <name evidence="1" type="ORF">KSS96_00515</name>
</gene>
<reference evidence="1" key="1">
    <citation type="journal article" date="2021" name="Microorganisms">
        <title>The Ever-Expanding Pseudomonas Genus: Description of 43 New Species and Partition of the Pseudomonas putida Group.</title>
        <authorList>
            <person name="Girard L."/>
            <person name="Lood C."/>
            <person name="Hofte M."/>
            <person name="Vandamme P."/>
            <person name="Rokni-Zadeh H."/>
            <person name="van Noort V."/>
            <person name="Lavigne R."/>
            <person name="De Mot R."/>
        </authorList>
    </citation>
    <scope>NUCLEOTIDE SEQUENCE</scope>
    <source>
        <strain evidence="1">SWRI132</strain>
    </source>
</reference>